<dbReference type="InterPro" id="IPR016040">
    <property type="entry name" value="NAD(P)-bd_dom"/>
</dbReference>
<protein>
    <submittedName>
        <fullName evidence="2">NAD(P)H-binding protein</fullName>
    </submittedName>
</protein>
<comment type="caution">
    <text evidence="2">The sequence shown here is derived from an EMBL/GenBank/DDBJ whole genome shotgun (WGS) entry which is preliminary data.</text>
</comment>
<evidence type="ECO:0000259" key="1">
    <source>
        <dbReference type="Pfam" id="PF13460"/>
    </source>
</evidence>
<dbReference type="Gene3D" id="3.40.50.720">
    <property type="entry name" value="NAD(P)-binding Rossmann-like Domain"/>
    <property type="match status" value="1"/>
</dbReference>
<dbReference type="PANTHER" id="PTHR14097">
    <property type="entry name" value="OXIDOREDUCTASE HTATIP2"/>
    <property type="match status" value="1"/>
</dbReference>
<evidence type="ECO:0000313" key="3">
    <source>
        <dbReference type="Proteomes" id="UP001589834"/>
    </source>
</evidence>
<dbReference type="SUPFAM" id="SSF51735">
    <property type="entry name" value="NAD(P)-binding Rossmann-fold domains"/>
    <property type="match status" value="1"/>
</dbReference>
<organism evidence="2 3">
    <name type="scientific">Ottowia pentelensis</name>
    <dbReference type="NCBI Taxonomy" id="511108"/>
    <lineage>
        <taxon>Bacteria</taxon>
        <taxon>Pseudomonadati</taxon>
        <taxon>Pseudomonadota</taxon>
        <taxon>Betaproteobacteria</taxon>
        <taxon>Burkholderiales</taxon>
        <taxon>Comamonadaceae</taxon>
        <taxon>Ottowia</taxon>
    </lineage>
</organism>
<dbReference type="PANTHER" id="PTHR14097:SF7">
    <property type="entry name" value="OXIDOREDUCTASE HTATIP2"/>
    <property type="match status" value="1"/>
</dbReference>
<dbReference type="EMBL" id="JBHLTN010000026">
    <property type="protein sequence ID" value="MFC0593476.1"/>
    <property type="molecule type" value="Genomic_DNA"/>
</dbReference>
<dbReference type="InterPro" id="IPR036291">
    <property type="entry name" value="NAD(P)-bd_dom_sf"/>
</dbReference>
<feature type="domain" description="NAD(P)-binding" evidence="1">
    <location>
        <begin position="10"/>
        <end position="152"/>
    </location>
</feature>
<dbReference type="Proteomes" id="UP001589834">
    <property type="component" value="Unassembled WGS sequence"/>
</dbReference>
<proteinExistence type="predicted"/>
<keyword evidence="3" id="KW-1185">Reference proteome</keyword>
<dbReference type="RefSeq" id="WP_377483671.1">
    <property type="nucleotide sequence ID" value="NZ_JBHLTN010000026.1"/>
</dbReference>
<dbReference type="Pfam" id="PF13460">
    <property type="entry name" value="NAD_binding_10"/>
    <property type="match status" value="1"/>
</dbReference>
<evidence type="ECO:0000313" key="2">
    <source>
        <dbReference type="EMBL" id="MFC0593476.1"/>
    </source>
</evidence>
<reference evidence="2 3" key="1">
    <citation type="submission" date="2024-09" db="EMBL/GenBank/DDBJ databases">
        <authorList>
            <person name="Sun Q."/>
            <person name="Mori K."/>
        </authorList>
    </citation>
    <scope>NUCLEOTIDE SEQUENCE [LARGE SCALE GENOMIC DNA]</scope>
    <source>
        <strain evidence="2 3">NCAIM B.02336</strain>
    </source>
</reference>
<name>A0ABV6PUH6_9BURK</name>
<sequence>MTSRRVAVAGATGLVGRCLVQQLCAEPTVAEVHGLARRSLDWTHPKLHMHVVDFAALPALPPVDEVYLALGTTIKQAGSQAAFRAVDFDANLAVARAAQAAGARRTGLVSAMGARAKSSVFYSRVKGELEDALAALGFDALVIARPSMLRGDRAVLSQPVRAGELRWARLDALLRPLIPSNLRAIDAADVAAALCRQVPSAQGRVVLPSGAMQGATVGWVGAA</sequence>
<accession>A0ABV6PUH6</accession>
<gene>
    <name evidence="2" type="ORF">ACFFGG_13045</name>
</gene>